<name>A0AA88A5H7_FICCA</name>
<protein>
    <submittedName>
        <fullName evidence="2">Uncharacterized protein</fullName>
    </submittedName>
</protein>
<organism evidence="2 3">
    <name type="scientific">Ficus carica</name>
    <name type="common">Common fig</name>
    <dbReference type="NCBI Taxonomy" id="3494"/>
    <lineage>
        <taxon>Eukaryota</taxon>
        <taxon>Viridiplantae</taxon>
        <taxon>Streptophyta</taxon>
        <taxon>Embryophyta</taxon>
        <taxon>Tracheophyta</taxon>
        <taxon>Spermatophyta</taxon>
        <taxon>Magnoliopsida</taxon>
        <taxon>eudicotyledons</taxon>
        <taxon>Gunneridae</taxon>
        <taxon>Pentapetalae</taxon>
        <taxon>rosids</taxon>
        <taxon>fabids</taxon>
        <taxon>Rosales</taxon>
        <taxon>Moraceae</taxon>
        <taxon>Ficeae</taxon>
        <taxon>Ficus</taxon>
    </lineage>
</organism>
<evidence type="ECO:0000313" key="2">
    <source>
        <dbReference type="EMBL" id="GMN46159.1"/>
    </source>
</evidence>
<keyword evidence="3" id="KW-1185">Reference proteome</keyword>
<reference evidence="2" key="1">
    <citation type="submission" date="2023-07" db="EMBL/GenBank/DDBJ databases">
        <title>draft genome sequence of fig (Ficus carica).</title>
        <authorList>
            <person name="Takahashi T."/>
            <person name="Nishimura K."/>
        </authorList>
    </citation>
    <scope>NUCLEOTIDE SEQUENCE</scope>
</reference>
<proteinExistence type="predicted"/>
<evidence type="ECO:0000256" key="1">
    <source>
        <dbReference type="SAM" id="MobiDB-lite"/>
    </source>
</evidence>
<dbReference type="EMBL" id="BTGU01000022">
    <property type="protein sequence ID" value="GMN46159.1"/>
    <property type="molecule type" value="Genomic_DNA"/>
</dbReference>
<sequence length="136" mass="15106">MIRASTPVVWQRQHPMPKSPTSFDPATALRSVPARPTHDHIQASTLRDWQTHGSMPTFSIPIGPQTHGVMPIASTPNLESLMHYIDCRIGKHETYMKSILANHEATIVQKMEAKNMAIMKKIESAMTMNKEACSGG</sequence>
<gene>
    <name evidence="2" type="ORF">TIFTF001_015343</name>
</gene>
<dbReference type="Proteomes" id="UP001187192">
    <property type="component" value="Unassembled WGS sequence"/>
</dbReference>
<accession>A0AA88A5H7</accession>
<comment type="caution">
    <text evidence="2">The sequence shown here is derived from an EMBL/GenBank/DDBJ whole genome shotgun (WGS) entry which is preliminary data.</text>
</comment>
<feature type="region of interest" description="Disordered" evidence="1">
    <location>
        <begin position="1"/>
        <end position="24"/>
    </location>
</feature>
<evidence type="ECO:0000313" key="3">
    <source>
        <dbReference type="Proteomes" id="UP001187192"/>
    </source>
</evidence>
<dbReference type="AlphaFoldDB" id="A0AA88A5H7"/>